<dbReference type="SMART" id="SM00448">
    <property type="entry name" value="REC"/>
    <property type="match status" value="1"/>
</dbReference>
<dbReference type="PRINTS" id="PR00038">
    <property type="entry name" value="HTHLUXR"/>
</dbReference>
<evidence type="ECO:0000313" key="6">
    <source>
        <dbReference type="EMBL" id="KKB11794.1"/>
    </source>
</evidence>
<feature type="domain" description="Response regulatory" evidence="5">
    <location>
        <begin position="4"/>
        <end position="120"/>
    </location>
</feature>
<dbReference type="GO" id="GO:0000160">
    <property type="term" value="P:phosphorelay signal transduction system"/>
    <property type="evidence" value="ECO:0007669"/>
    <property type="project" value="InterPro"/>
</dbReference>
<dbReference type="InterPro" id="IPR011006">
    <property type="entry name" value="CheY-like_superfamily"/>
</dbReference>
<dbReference type="SUPFAM" id="SSF52172">
    <property type="entry name" value="CheY-like"/>
    <property type="match status" value="1"/>
</dbReference>
<feature type="modified residue" description="4-aspartylphosphate" evidence="3">
    <location>
        <position position="55"/>
    </location>
</feature>
<dbReference type="STRING" id="443610.VE25_11300"/>
<evidence type="ECO:0000259" key="5">
    <source>
        <dbReference type="PROSITE" id="PS50110"/>
    </source>
</evidence>
<proteinExistence type="predicted"/>
<feature type="domain" description="HTH luxR-type" evidence="4">
    <location>
        <begin position="145"/>
        <end position="210"/>
    </location>
</feature>
<dbReference type="SMART" id="SM00421">
    <property type="entry name" value="HTH_LUXR"/>
    <property type="match status" value="1"/>
</dbReference>
<dbReference type="InterPro" id="IPR001789">
    <property type="entry name" value="Sig_transdc_resp-reg_receiver"/>
</dbReference>
<dbReference type="OrthoDB" id="3678174at2"/>
<accession>A0A0F5FSE3</accession>
<dbReference type="SUPFAM" id="SSF46894">
    <property type="entry name" value="C-terminal effector domain of the bipartite response regulators"/>
    <property type="match status" value="1"/>
</dbReference>
<dbReference type="Gene3D" id="3.40.50.2300">
    <property type="match status" value="1"/>
</dbReference>
<dbReference type="GO" id="GO:0003677">
    <property type="term" value="F:DNA binding"/>
    <property type="evidence" value="ECO:0007669"/>
    <property type="project" value="UniProtKB-KW"/>
</dbReference>
<evidence type="ECO:0000256" key="1">
    <source>
        <dbReference type="ARBA" id="ARBA00022553"/>
    </source>
</evidence>
<dbReference type="EMBL" id="JZEX01000108">
    <property type="protein sequence ID" value="KKB11794.1"/>
    <property type="molecule type" value="Genomic_DNA"/>
</dbReference>
<dbReference type="RefSeq" id="WP_046108765.1">
    <property type="nucleotide sequence ID" value="NZ_JZEX01000108.1"/>
</dbReference>
<sequence length="212" mass="23444">MKIRVMIVDDHQIFRRGVRSLLEDEDDIEVVGEAGSAQDALAMAERHKPDVVTIDIRLGGMDGIQLVRALKARPSAPRCMILSTYEDRQYLVGALEAEADAYLLKSNSYETLAVAIRQVHAGAPMLSQELIATMIEEYRKVATQQIQRDSGLTPQEVRVLRLLAKGGRSQDIANELALTEITVKRKVQEITTKLGAANRVQAVAEAIRRGVI</sequence>
<dbReference type="AlphaFoldDB" id="A0A0F5FSE3"/>
<dbReference type="InterPro" id="IPR058245">
    <property type="entry name" value="NreC/VraR/RcsB-like_REC"/>
</dbReference>
<dbReference type="CDD" id="cd06170">
    <property type="entry name" value="LuxR_C_like"/>
    <property type="match status" value="1"/>
</dbReference>
<evidence type="ECO:0000256" key="2">
    <source>
        <dbReference type="ARBA" id="ARBA00023125"/>
    </source>
</evidence>
<dbReference type="InterPro" id="IPR000792">
    <property type="entry name" value="Tscrpt_reg_LuxR_C"/>
</dbReference>
<keyword evidence="2" id="KW-0238">DNA-binding</keyword>
<protein>
    <recommendedName>
        <fullName evidence="8">LuxR family transcriptional regulator</fullName>
    </recommendedName>
</protein>
<dbReference type="Proteomes" id="UP000033632">
    <property type="component" value="Unassembled WGS sequence"/>
</dbReference>
<dbReference type="PATRIC" id="fig|443610.3.peg.465"/>
<keyword evidence="1 3" id="KW-0597">Phosphoprotein</keyword>
<dbReference type="PROSITE" id="PS50110">
    <property type="entry name" value="RESPONSE_REGULATORY"/>
    <property type="match status" value="1"/>
</dbReference>
<dbReference type="Pfam" id="PF00072">
    <property type="entry name" value="Response_reg"/>
    <property type="match status" value="1"/>
</dbReference>
<evidence type="ECO:0000313" key="7">
    <source>
        <dbReference type="Proteomes" id="UP000033632"/>
    </source>
</evidence>
<organism evidence="6 7">
    <name type="scientific">Devosia geojensis</name>
    <dbReference type="NCBI Taxonomy" id="443610"/>
    <lineage>
        <taxon>Bacteria</taxon>
        <taxon>Pseudomonadati</taxon>
        <taxon>Pseudomonadota</taxon>
        <taxon>Alphaproteobacteria</taxon>
        <taxon>Hyphomicrobiales</taxon>
        <taxon>Devosiaceae</taxon>
        <taxon>Devosia</taxon>
    </lineage>
</organism>
<dbReference type="InterPro" id="IPR016032">
    <property type="entry name" value="Sig_transdc_resp-reg_C-effctor"/>
</dbReference>
<keyword evidence="7" id="KW-1185">Reference proteome</keyword>
<evidence type="ECO:0008006" key="8">
    <source>
        <dbReference type="Google" id="ProtNLM"/>
    </source>
</evidence>
<gene>
    <name evidence="6" type="ORF">VE25_11300</name>
</gene>
<comment type="caution">
    <text evidence="6">The sequence shown here is derived from an EMBL/GenBank/DDBJ whole genome shotgun (WGS) entry which is preliminary data.</text>
</comment>
<dbReference type="PANTHER" id="PTHR43214">
    <property type="entry name" value="TWO-COMPONENT RESPONSE REGULATOR"/>
    <property type="match status" value="1"/>
</dbReference>
<reference evidence="6 7" key="1">
    <citation type="submission" date="2015-03" db="EMBL/GenBank/DDBJ databases">
        <authorList>
            <person name="Hassan Y.I."/>
            <person name="Lepp D."/>
            <person name="Li X.-Z."/>
            <person name="Zhou T."/>
        </authorList>
    </citation>
    <scope>NUCLEOTIDE SEQUENCE [LARGE SCALE GENOMIC DNA]</scope>
    <source>
        <strain evidence="6 7">BD-c194</strain>
    </source>
</reference>
<dbReference type="GO" id="GO:0006355">
    <property type="term" value="P:regulation of DNA-templated transcription"/>
    <property type="evidence" value="ECO:0007669"/>
    <property type="project" value="InterPro"/>
</dbReference>
<name>A0A0F5FSE3_9HYPH</name>
<evidence type="ECO:0000259" key="4">
    <source>
        <dbReference type="PROSITE" id="PS50043"/>
    </source>
</evidence>
<dbReference type="Pfam" id="PF00196">
    <property type="entry name" value="GerE"/>
    <property type="match status" value="1"/>
</dbReference>
<dbReference type="CDD" id="cd17535">
    <property type="entry name" value="REC_NarL-like"/>
    <property type="match status" value="1"/>
</dbReference>
<dbReference type="PROSITE" id="PS50043">
    <property type="entry name" value="HTH_LUXR_2"/>
    <property type="match status" value="1"/>
</dbReference>
<dbReference type="InterPro" id="IPR039420">
    <property type="entry name" value="WalR-like"/>
</dbReference>
<evidence type="ECO:0000256" key="3">
    <source>
        <dbReference type="PROSITE-ProRule" id="PRU00169"/>
    </source>
</evidence>